<dbReference type="GO" id="GO:0016829">
    <property type="term" value="F:lyase activity"/>
    <property type="evidence" value="ECO:0007669"/>
    <property type="project" value="UniProtKB-KW"/>
</dbReference>
<dbReference type="KEGG" id="rml:FF011L_37240"/>
<name>A0A517MJB7_9BACT</name>
<feature type="chain" id="PRO_5022117450" evidence="1">
    <location>
        <begin position="20"/>
        <end position="452"/>
    </location>
</feature>
<evidence type="ECO:0000313" key="4">
    <source>
        <dbReference type="EMBL" id="QDS94940.1"/>
    </source>
</evidence>
<dbReference type="SMART" id="SM00710">
    <property type="entry name" value="PbH1"/>
    <property type="match status" value="7"/>
</dbReference>
<dbReference type="EMBL" id="CP036262">
    <property type="protein sequence ID" value="QDS94940.1"/>
    <property type="molecule type" value="Genomic_DNA"/>
</dbReference>
<reference evidence="4 5" key="1">
    <citation type="submission" date="2019-02" db="EMBL/GenBank/DDBJ databases">
        <title>Deep-cultivation of Planctomycetes and their phenomic and genomic characterization uncovers novel biology.</title>
        <authorList>
            <person name="Wiegand S."/>
            <person name="Jogler M."/>
            <person name="Boedeker C."/>
            <person name="Pinto D."/>
            <person name="Vollmers J."/>
            <person name="Rivas-Marin E."/>
            <person name="Kohn T."/>
            <person name="Peeters S.H."/>
            <person name="Heuer A."/>
            <person name="Rast P."/>
            <person name="Oberbeckmann S."/>
            <person name="Bunk B."/>
            <person name="Jeske O."/>
            <person name="Meyerdierks A."/>
            <person name="Storesund J.E."/>
            <person name="Kallscheuer N."/>
            <person name="Luecker S."/>
            <person name="Lage O.M."/>
            <person name="Pohl T."/>
            <person name="Merkel B.J."/>
            <person name="Hornburger P."/>
            <person name="Mueller R.-W."/>
            <person name="Bruemmer F."/>
            <person name="Labrenz M."/>
            <person name="Spormann A.M."/>
            <person name="Op den Camp H."/>
            <person name="Overmann J."/>
            <person name="Amann R."/>
            <person name="Jetten M.S.M."/>
            <person name="Mascher T."/>
            <person name="Medema M.H."/>
            <person name="Devos D.P."/>
            <person name="Kaster A.-K."/>
            <person name="Ovreas L."/>
            <person name="Rohde M."/>
            <person name="Galperin M.Y."/>
            <person name="Jogler C."/>
        </authorList>
    </citation>
    <scope>NUCLEOTIDE SEQUENCE [LARGE SCALE GENOMIC DNA]</scope>
    <source>
        <strain evidence="4 5">FF011L</strain>
    </source>
</reference>
<feature type="domain" description="Right handed beta helix" evidence="3">
    <location>
        <begin position="131"/>
        <end position="268"/>
    </location>
</feature>
<protein>
    <submittedName>
        <fullName evidence="4">Pectate lyase superfamily protein</fullName>
    </submittedName>
</protein>
<dbReference type="Pfam" id="PF12708">
    <property type="entry name" value="Pect-lyase_RHGA_epim"/>
    <property type="match status" value="1"/>
</dbReference>
<feature type="domain" description="Rhamnogalacturonase A/B/Epimerase-like pectate lyase" evidence="2">
    <location>
        <begin position="35"/>
        <end position="78"/>
    </location>
</feature>
<dbReference type="InterPro" id="IPR011050">
    <property type="entry name" value="Pectin_lyase_fold/virulence"/>
</dbReference>
<proteinExistence type="predicted"/>
<organism evidence="4 5">
    <name type="scientific">Roseimaritima multifibrata</name>
    <dbReference type="NCBI Taxonomy" id="1930274"/>
    <lineage>
        <taxon>Bacteria</taxon>
        <taxon>Pseudomonadati</taxon>
        <taxon>Planctomycetota</taxon>
        <taxon>Planctomycetia</taxon>
        <taxon>Pirellulales</taxon>
        <taxon>Pirellulaceae</taxon>
        <taxon>Roseimaritima</taxon>
    </lineage>
</organism>
<feature type="domain" description="Right handed beta helix" evidence="3">
    <location>
        <begin position="284"/>
        <end position="389"/>
    </location>
</feature>
<dbReference type="InterPro" id="IPR039448">
    <property type="entry name" value="Beta_helix"/>
</dbReference>
<keyword evidence="4" id="KW-0456">Lyase</keyword>
<dbReference type="AlphaFoldDB" id="A0A517MJB7"/>
<evidence type="ECO:0000259" key="2">
    <source>
        <dbReference type="Pfam" id="PF12708"/>
    </source>
</evidence>
<evidence type="ECO:0000256" key="1">
    <source>
        <dbReference type="SAM" id="SignalP"/>
    </source>
</evidence>
<dbReference type="Gene3D" id="2.160.20.10">
    <property type="entry name" value="Single-stranded right-handed beta-helix, Pectin lyase-like"/>
    <property type="match status" value="1"/>
</dbReference>
<sequence precursor="true">MRFRMPLLGCLILVGFSFGADLSPPLIAEETGKTVRDFGAIGDGVADDTAAVLAAVKSQPGDLVFPAGTYKLSQTIEISLAEVGRFSVRGEGAARVLMSGPGAAFRIVGTHTGTAAPSSFKPGIFEQQNTPLVDNLEIVGKHPDAVGVQAVGTMQLTVTRLVVSDCLHAVQLIKRNRNVTLSECHFYRNRGIGLFLDRLNLHQINVVNCHISYNAGGGIVVRDSELRNLQIGSCDIEGNMGDLSAPETANVLIDATGTSIGEVAIVGCTIQHTHSAANSANIRILGESKAVSFTDERRHGNITIADNILSDVQRNIELVGCRGVTISGNTIWKGYDRNVLLKDCKSVVMSGNLLDRNPRYGYGDAKDAKLGVLFDSCQNCTVSGNQSSGPVYQAAAWEFRDCDRIHVHGCTVLDYATQGVLFQETTRSQLEGCMIRDDANENAGDPVVWENR</sequence>
<dbReference type="Pfam" id="PF13229">
    <property type="entry name" value="Beta_helix"/>
    <property type="match status" value="2"/>
</dbReference>
<accession>A0A517MJB7</accession>
<dbReference type="Proteomes" id="UP000320672">
    <property type="component" value="Chromosome"/>
</dbReference>
<keyword evidence="1" id="KW-0732">Signal</keyword>
<dbReference type="InterPro" id="IPR024535">
    <property type="entry name" value="RHGA/B-epi-like_pectate_lyase"/>
</dbReference>
<evidence type="ECO:0000313" key="5">
    <source>
        <dbReference type="Proteomes" id="UP000320672"/>
    </source>
</evidence>
<evidence type="ECO:0000259" key="3">
    <source>
        <dbReference type="Pfam" id="PF13229"/>
    </source>
</evidence>
<dbReference type="InterPro" id="IPR012334">
    <property type="entry name" value="Pectin_lyas_fold"/>
</dbReference>
<dbReference type="SUPFAM" id="SSF51126">
    <property type="entry name" value="Pectin lyase-like"/>
    <property type="match status" value="2"/>
</dbReference>
<keyword evidence="5" id="KW-1185">Reference proteome</keyword>
<feature type="signal peptide" evidence="1">
    <location>
        <begin position="1"/>
        <end position="19"/>
    </location>
</feature>
<gene>
    <name evidence="4" type="ORF">FF011L_37240</name>
</gene>
<dbReference type="InterPro" id="IPR006626">
    <property type="entry name" value="PbH1"/>
</dbReference>